<dbReference type="PANTHER" id="PTHR11946:SF93">
    <property type="entry name" value="VALINE--TRNA LIGASE, CHLOROPLASTIC_MITOCHONDRIAL 2"/>
    <property type="match status" value="1"/>
</dbReference>
<evidence type="ECO:0000256" key="6">
    <source>
        <dbReference type="ARBA" id="ARBA00023146"/>
    </source>
</evidence>
<dbReference type="EC" id="6.1.1.9" evidence="1"/>
<dbReference type="InterPro" id="IPR037118">
    <property type="entry name" value="Val-tRNA_synth_C_sf"/>
</dbReference>
<dbReference type="GO" id="GO:0006438">
    <property type="term" value="P:valyl-tRNA aminoacylation"/>
    <property type="evidence" value="ECO:0007669"/>
    <property type="project" value="InterPro"/>
</dbReference>
<protein>
    <recommendedName>
        <fullName evidence="1">valine--tRNA ligase</fullName>
        <ecNumber evidence="1">6.1.1.9</ecNumber>
    </recommendedName>
    <alternativeName>
        <fullName evidence="7">Valyl-tRNA synthetase</fullName>
    </alternativeName>
</protein>
<keyword evidence="6" id="KW-0030">Aminoacyl-tRNA synthetase</keyword>
<evidence type="ECO:0000256" key="8">
    <source>
        <dbReference type="ARBA" id="ARBA00047552"/>
    </source>
</evidence>
<keyword evidence="2" id="KW-0436">Ligase</keyword>
<dbReference type="GO" id="GO:0004832">
    <property type="term" value="F:valine-tRNA ligase activity"/>
    <property type="evidence" value="ECO:0007669"/>
    <property type="project" value="UniProtKB-EC"/>
</dbReference>
<evidence type="ECO:0000256" key="1">
    <source>
        <dbReference type="ARBA" id="ARBA00013169"/>
    </source>
</evidence>
<name>X1FEH5_9ZZZZ</name>
<evidence type="ECO:0000256" key="7">
    <source>
        <dbReference type="ARBA" id="ARBA00029936"/>
    </source>
</evidence>
<comment type="caution">
    <text evidence="11">The sequence shown here is derived from an EMBL/GenBank/DDBJ whole genome shotgun (WGS) entry which is preliminary data.</text>
</comment>
<dbReference type="PANTHER" id="PTHR11946">
    <property type="entry name" value="VALYL-TRNA SYNTHETASES"/>
    <property type="match status" value="1"/>
</dbReference>
<evidence type="ECO:0000259" key="10">
    <source>
        <dbReference type="Pfam" id="PF10458"/>
    </source>
</evidence>
<dbReference type="AlphaFoldDB" id="X1FEH5"/>
<reference evidence="11" key="1">
    <citation type="journal article" date="2014" name="Front. Microbiol.">
        <title>High frequency of phylogenetically diverse reductive dehalogenase-homologous genes in deep subseafloor sedimentary metagenomes.</title>
        <authorList>
            <person name="Kawai M."/>
            <person name="Futagami T."/>
            <person name="Toyoda A."/>
            <person name="Takaki Y."/>
            <person name="Nishi S."/>
            <person name="Hori S."/>
            <person name="Arai W."/>
            <person name="Tsubouchi T."/>
            <person name="Morono Y."/>
            <person name="Uchiyama I."/>
            <person name="Ito T."/>
            <person name="Fujiyama A."/>
            <person name="Inagaki F."/>
            <person name="Takami H."/>
        </authorList>
    </citation>
    <scope>NUCLEOTIDE SEQUENCE</scope>
    <source>
        <strain evidence="11">Expedition CK06-06</strain>
    </source>
</reference>
<feature type="coiled-coil region" evidence="9">
    <location>
        <begin position="105"/>
        <end position="132"/>
    </location>
</feature>
<dbReference type="InterPro" id="IPR002303">
    <property type="entry name" value="Valyl-tRNA_ligase"/>
</dbReference>
<dbReference type="InterPro" id="IPR019499">
    <property type="entry name" value="Val-tRNA_synth_tRNA-bd"/>
</dbReference>
<dbReference type="Pfam" id="PF10458">
    <property type="entry name" value="Val_tRNA-synt_C"/>
    <property type="match status" value="1"/>
</dbReference>
<dbReference type="SUPFAM" id="SSF47323">
    <property type="entry name" value="Anticodon-binding domain of a subclass of class I aminoacyl-tRNA synthetases"/>
    <property type="match status" value="1"/>
</dbReference>
<feature type="domain" description="Valyl-tRNA synthetase tRNA-binding arm" evidence="10">
    <location>
        <begin position="107"/>
        <end position="171"/>
    </location>
</feature>
<keyword evidence="9" id="KW-0175">Coiled coil</keyword>
<evidence type="ECO:0000256" key="5">
    <source>
        <dbReference type="ARBA" id="ARBA00022917"/>
    </source>
</evidence>
<keyword evidence="5" id="KW-0648">Protein biosynthesis</keyword>
<dbReference type="InterPro" id="IPR009080">
    <property type="entry name" value="tRNAsynth_Ia_anticodon-bd"/>
</dbReference>
<proteinExistence type="predicted"/>
<evidence type="ECO:0000313" key="11">
    <source>
        <dbReference type="EMBL" id="GAH19158.1"/>
    </source>
</evidence>
<accession>X1FEH5</accession>
<sequence length="176" mass="20361">MVESFPEFESARVNQDIEDEIKILFEVISEIRKIRSELKISPASRVKVNLLAGEDGCKDVLEKNREYICRLAKTSEVEFKDCTSQKGYIKTTIGNIDIFIYILDLVDIELEIKRIKDQIRRVNLDIEKSKKKISNTDFTSKAPQEIIQKEKGKLYQADKMLKVLNDQLARMESTGK</sequence>
<keyword evidence="3" id="KW-0547">Nucleotide-binding</keyword>
<evidence type="ECO:0000256" key="3">
    <source>
        <dbReference type="ARBA" id="ARBA00022741"/>
    </source>
</evidence>
<evidence type="ECO:0000256" key="9">
    <source>
        <dbReference type="SAM" id="Coils"/>
    </source>
</evidence>
<evidence type="ECO:0000256" key="2">
    <source>
        <dbReference type="ARBA" id="ARBA00022598"/>
    </source>
</evidence>
<comment type="catalytic activity">
    <reaction evidence="8">
        <text>tRNA(Val) + L-valine + ATP = L-valyl-tRNA(Val) + AMP + diphosphate</text>
        <dbReference type="Rhea" id="RHEA:10704"/>
        <dbReference type="Rhea" id="RHEA-COMP:9672"/>
        <dbReference type="Rhea" id="RHEA-COMP:9708"/>
        <dbReference type="ChEBI" id="CHEBI:30616"/>
        <dbReference type="ChEBI" id="CHEBI:33019"/>
        <dbReference type="ChEBI" id="CHEBI:57762"/>
        <dbReference type="ChEBI" id="CHEBI:78442"/>
        <dbReference type="ChEBI" id="CHEBI:78537"/>
        <dbReference type="ChEBI" id="CHEBI:456215"/>
        <dbReference type="EC" id="6.1.1.9"/>
    </reaction>
</comment>
<dbReference type="Gene3D" id="1.10.287.380">
    <property type="entry name" value="Valyl-tRNA synthetase, C-terminal domain"/>
    <property type="match status" value="1"/>
</dbReference>
<evidence type="ECO:0000256" key="4">
    <source>
        <dbReference type="ARBA" id="ARBA00022840"/>
    </source>
</evidence>
<gene>
    <name evidence="11" type="ORF">S03H2_01057</name>
</gene>
<dbReference type="SUPFAM" id="SSF46589">
    <property type="entry name" value="tRNA-binding arm"/>
    <property type="match status" value="1"/>
</dbReference>
<organism evidence="11">
    <name type="scientific">marine sediment metagenome</name>
    <dbReference type="NCBI Taxonomy" id="412755"/>
    <lineage>
        <taxon>unclassified sequences</taxon>
        <taxon>metagenomes</taxon>
        <taxon>ecological metagenomes</taxon>
    </lineage>
</organism>
<dbReference type="InterPro" id="IPR010978">
    <property type="entry name" value="tRNA-bd_arm"/>
</dbReference>
<keyword evidence="4" id="KW-0067">ATP-binding</keyword>
<dbReference type="EMBL" id="BARU01000283">
    <property type="protein sequence ID" value="GAH19158.1"/>
    <property type="molecule type" value="Genomic_DNA"/>
</dbReference>
<dbReference type="GO" id="GO:0005829">
    <property type="term" value="C:cytosol"/>
    <property type="evidence" value="ECO:0007669"/>
    <property type="project" value="TreeGrafter"/>
</dbReference>
<dbReference type="GO" id="GO:0005524">
    <property type="term" value="F:ATP binding"/>
    <property type="evidence" value="ECO:0007669"/>
    <property type="project" value="UniProtKB-KW"/>
</dbReference>